<feature type="transmembrane region" description="Helical" evidence="1">
    <location>
        <begin position="171"/>
        <end position="191"/>
    </location>
</feature>
<dbReference type="Pfam" id="PF01901">
    <property type="entry name" value="O_anti_polymase"/>
    <property type="match status" value="1"/>
</dbReference>
<feature type="transmembrane region" description="Helical" evidence="1">
    <location>
        <begin position="246"/>
        <end position="266"/>
    </location>
</feature>
<reference evidence="2" key="1">
    <citation type="submission" date="2019-08" db="EMBL/GenBank/DDBJ databases">
        <authorList>
            <person name="Kucharzyk K."/>
            <person name="Murdoch R.W."/>
            <person name="Higgins S."/>
            <person name="Loffler F."/>
        </authorList>
    </citation>
    <scope>NUCLEOTIDE SEQUENCE</scope>
</reference>
<dbReference type="InterPro" id="IPR002760">
    <property type="entry name" value="O_anti_polymase"/>
</dbReference>
<keyword evidence="1" id="KW-0472">Membrane</keyword>
<feature type="transmembrane region" description="Helical" evidence="1">
    <location>
        <begin position="333"/>
        <end position="350"/>
    </location>
</feature>
<dbReference type="AlphaFoldDB" id="A0A644T6K7"/>
<feature type="transmembrane region" description="Helical" evidence="1">
    <location>
        <begin position="383"/>
        <end position="403"/>
    </location>
</feature>
<accession>A0A644T6K7</accession>
<gene>
    <name evidence="2" type="ORF">SDC9_07381</name>
</gene>
<evidence type="ECO:0000256" key="1">
    <source>
        <dbReference type="SAM" id="Phobius"/>
    </source>
</evidence>
<sequence>MSGFYSLTTFISRKIEKFFRKSLLFTIIFSIARFIETQWVNSYIKRLYPNEKFLSILTKNNIIKNHIFNPIIVILLFSIFLMLSLNPISFDLQITIAIGFISFIIGSIVIPKYFFKNFDKTNFIKFEIADIYSIGFCLILVGVLFFFLSVASVGGVPLLQPSLRYGLKPILTMPVFLMIPGIGLVGASYLSKFKSGILNRSQVRFRFLVLVIFSGFFLFALGYRTPIIASLLMMIIIGYYGKVLGVWEVVIGTIAGLLLIIGVGYFRSMEEMTITSNTSPFYTLQSRADFTLNVLNLLNYISGNFGIKHGALTLSAIPGSSDSGPRMMIGQLIAWRTEVTITPTLIGPMLVDFGKFGVAVGMGFLGFILGIGYKILKKTKDSFYTALYGLLLTYTILGVETGILDIQVIVYFILGFLIYLANILKTYRNMQKI</sequence>
<feature type="transmembrane region" description="Helical" evidence="1">
    <location>
        <begin position="131"/>
        <end position="151"/>
    </location>
</feature>
<organism evidence="2">
    <name type="scientific">bioreactor metagenome</name>
    <dbReference type="NCBI Taxonomy" id="1076179"/>
    <lineage>
        <taxon>unclassified sequences</taxon>
        <taxon>metagenomes</taxon>
        <taxon>ecological metagenomes</taxon>
    </lineage>
</organism>
<keyword evidence="1" id="KW-1133">Transmembrane helix</keyword>
<protein>
    <recommendedName>
        <fullName evidence="3">Oligosaccharide repeat unit polymerase</fullName>
    </recommendedName>
</protein>
<evidence type="ECO:0008006" key="3">
    <source>
        <dbReference type="Google" id="ProtNLM"/>
    </source>
</evidence>
<evidence type="ECO:0000313" key="2">
    <source>
        <dbReference type="EMBL" id="MPL61792.1"/>
    </source>
</evidence>
<name>A0A644T6K7_9ZZZZ</name>
<keyword evidence="1" id="KW-0812">Transmembrane</keyword>
<feature type="transmembrane region" description="Helical" evidence="1">
    <location>
        <begin position="92"/>
        <end position="110"/>
    </location>
</feature>
<dbReference type="NCBIfam" id="TIGR04370">
    <property type="entry name" value="glyco_rpt_poly"/>
    <property type="match status" value="1"/>
</dbReference>
<feature type="transmembrane region" description="Helical" evidence="1">
    <location>
        <begin position="65"/>
        <end position="86"/>
    </location>
</feature>
<comment type="caution">
    <text evidence="2">The sequence shown here is derived from an EMBL/GenBank/DDBJ whole genome shotgun (WGS) entry which is preliminary data.</text>
</comment>
<feature type="transmembrane region" description="Helical" evidence="1">
    <location>
        <begin position="207"/>
        <end position="240"/>
    </location>
</feature>
<dbReference type="EMBL" id="VSSQ01000016">
    <property type="protein sequence ID" value="MPL61792.1"/>
    <property type="molecule type" value="Genomic_DNA"/>
</dbReference>
<feature type="transmembrane region" description="Helical" evidence="1">
    <location>
        <begin position="409"/>
        <end position="427"/>
    </location>
</feature>
<proteinExistence type="predicted"/>
<feature type="transmembrane region" description="Helical" evidence="1">
    <location>
        <begin position="356"/>
        <end position="376"/>
    </location>
</feature>